<accession>A0A8X7XB17</accession>
<evidence type="ECO:0000256" key="1">
    <source>
        <dbReference type="ARBA" id="ARBA00004173"/>
    </source>
</evidence>
<dbReference type="GO" id="GO:0006355">
    <property type="term" value="P:regulation of DNA-templated transcription"/>
    <property type="evidence" value="ECO:0007669"/>
    <property type="project" value="UniProtKB-ARBA"/>
</dbReference>
<evidence type="ECO:0000256" key="5">
    <source>
        <dbReference type="ARBA" id="ARBA00023128"/>
    </source>
</evidence>
<feature type="non-terminal residue" evidence="9">
    <location>
        <position position="1"/>
    </location>
</feature>
<keyword evidence="6" id="KW-0804">Transcription</keyword>
<dbReference type="Proteomes" id="UP000886611">
    <property type="component" value="Unassembled WGS sequence"/>
</dbReference>
<evidence type="ECO:0000256" key="4">
    <source>
        <dbReference type="ARBA" id="ARBA00023015"/>
    </source>
</evidence>
<dbReference type="GO" id="GO:0061668">
    <property type="term" value="P:mitochondrial ribosome assembly"/>
    <property type="evidence" value="ECO:0007669"/>
    <property type="project" value="TreeGrafter"/>
</dbReference>
<name>A0A8X7XB17_POLSE</name>
<dbReference type="PANTHER" id="PTHR13068:SF194">
    <property type="entry name" value="TRANSCRIPTION TERMINATION FACTOR 3, MITOCHONDRIAL"/>
    <property type="match status" value="1"/>
</dbReference>
<keyword evidence="5" id="KW-0496">Mitochondrion</keyword>
<dbReference type="GO" id="GO:0003676">
    <property type="term" value="F:nucleic acid binding"/>
    <property type="evidence" value="ECO:0007669"/>
    <property type="project" value="InterPro"/>
</dbReference>
<comment type="caution">
    <text evidence="9">The sequence shown here is derived from an EMBL/GenBank/DDBJ whole genome shotgun (WGS) entry which is preliminary data.</text>
</comment>
<evidence type="ECO:0000256" key="8">
    <source>
        <dbReference type="ARBA" id="ARBA00081775"/>
    </source>
</evidence>
<evidence type="ECO:0000256" key="3">
    <source>
        <dbReference type="ARBA" id="ARBA00022946"/>
    </source>
</evidence>
<comment type="subcellular location">
    <subcellularLocation>
        <location evidence="1">Mitochondrion</location>
    </subcellularLocation>
</comment>
<dbReference type="AlphaFoldDB" id="A0A8X7XB17"/>
<comment type="similarity">
    <text evidence="2">Belongs to the mTERF family.</text>
</comment>
<dbReference type="GO" id="GO:0006390">
    <property type="term" value="P:mitochondrial transcription"/>
    <property type="evidence" value="ECO:0007669"/>
    <property type="project" value="TreeGrafter"/>
</dbReference>
<dbReference type="EMBL" id="JAATIS010002524">
    <property type="protein sequence ID" value="KAG2464826.1"/>
    <property type="molecule type" value="Genomic_DNA"/>
</dbReference>
<gene>
    <name evidence="9" type="primary">Mterf3</name>
    <name evidence="9" type="ORF">GTO96_0009865</name>
</gene>
<evidence type="ECO:0000313" key="9">
    <source>
        <dbReference type="EMBL" id="KAG2464826.1"/>
    </source>
</evidence>
<keyword evidence="4" id="KW-0805">Transcription regulation</keyword>
<protein>
    <recommendedName>
        <fullName evidence="7">Transcription termination factor 3, mitochondrial</fullName>
    </recommendedName>
    <alternativeName>
        <fullName evidence="8">mTERF domain-containing protein 1, mitochondrial</fullName>
    </alternativeName>
</protein>
<dbReference type="PANTHER" id="PTHR13068">
    <property type="entry name" value="CGI-12 PROTEIN-RELATED"/>
    <property type="match status" value="1"/>
</dbReference>
<keyword evidence="3" id="KW-0809">Transit peptide</keyword>
<dbReference type="Pfam" id="PF02536">
    <property type="entry name" value="mTERF"/>
    <property type="match status" value="1"/>
</dbReference>
<reference evidence="9 10" key="1">
    <citation type="journal article" date="2021" name="Cell">
        <title>Tracing the genetic footprints of vertebrate landing in non-teleost ray-finned fishes.</title>
        <authorList>
            <person name="Bi X."/>
            <person name="Wang K."/>
            <person name="Yang L."/>
            <person name="Pan H."/>
            <person name="Jiang H."/>
            <person name="Wei Q."/>
            <person name="Fang M."/>
            <person name="Yu H."/>
            <person name="Zhu C."/>
            <person name="Cai Y."/>
            <person name="He Y."/>
            <person name="Gan X."/>
            <person name="Zeng H."/>
            <person name="Yu D."/>
            <person name="Zhu Y."/>
            <person name="Jiang H."/>
            <person name="Qiu Q."/>
            <person name="Yang H."/>
            <person name="Zhang Y.E."/>
            <person name="Wang W."/>
            <person name="Zhu M."/>
            <person name="He S."/>
            <person name="Zhang G."/>
        </authorList>
    </citation>
    <scope>NUCLEOTIDE SEQUENCE [LARGE SCALE GENOMIC DNA]</scope>
    <source>
        <strain evidence="9">Bchr_013</strain>
    </source>
</reference>
<dbReference type="Gene3D" id="1.25.70.10">
    <property type="entry name" value="Transcription termination factor 3, mitochondrial"/>
    <property type="match status" value="1"/>
</dbReference>
<organism evidence="9 10">
    <name type="scientific">Polypterus senegalus</name>
    <name type="common">Senegal bichir</name>
    <dbReference type="NCBI Taxonomy" id="55291"/>
    <lineage>
        <taxon>Eukaryota</taxon>
        <taxon>Metazoa</taxon>
        <taxon>Chordata</taxon>
        <taxon>Craniata</taxon>
        <taxon>Vertebrata</taxon>
        <taxon>Euteleostomi</taxon>
        <taxon>Actinopterygii</taxon>
        <taxon>Polypteriformes</taxon>
        <taxon>Polypteridae</taxon>
        <taxon>Polypterus</taxon>
    </lineage>
</organism>
<sequence length="438" mass="50732">MQDRELQRHSHKQSISLEIAARNIEDLGNEMTAILSEAKHVANEMAIPAEFKTSRRRKRPRRYIADLDASDDHDQEQGRSNANFWLVARSWRLPARRYTSSGDKVQPADEENAPKHLLPFEKQFQQIAQLSLQDCELPAKHPLENITEDEAVQINAEPPLPACSNTLKHYVEQSETLRQLVLLGVDLSKLEQRPNVGNMLIRLDFEKDIKEKLLFLKEVGVLENQLGPFLTKNPFILTENLEDLQIRVSYLKSKKFTNTAIARIISKAPYLLNFNVERIDNRLGFYQKELGLSKQKTMNLVTRLPRLLTGSLEPVKENLKVYEIEFGFHKNEIQHIISMVPKVLTANKKKITGIFDYVHNTMGVPHHMICRFPQVLNCKLLRIKERHLFLKYLERAQYDPSLPNYVSLDRLATLTDEVFCREIALATVKDFEIFQKTL</sequence>
<evidence type="ECO:0000313" key="10">
    <source>
        <dbReference type="Proteomes" id="UP000886611"/>
    </source>
</evidence>
<evidence type="ECO:0000256" key="2">
    <source>
        <dbReference type="ARBA" id="ARBA00007692"/>
    </source>
</evidence>
<dbReference type="GO" id="GO:0005739">
    <property type="term" value="C:mitochondrion"/>
    <property type="evidence" value="ECO:0007669"/>
    <property type="project" value="UniProtKB-SubCell"/>
</dbReference>
<feature type="non-terminal residue" evidence="9">
    <location>
        <position position="438"/>
    </location>
</feature>
<proteinExistence type="inferred from homology"/>
<evidence type="ECO:0000256" key="6">
    <source>
        <dbReference type="ARBA" id="ARBA00023163"/>
    </source>
</evidence>
<dbReference type="InterPro" id="IPR003690">
    <property type="entry name" value="MTERF"/>
</dbReference>
<dbReference type="InterPro" id="IPR038538">
    <property type="entry name" value="MTERF_sf"/>
</dbReference>
<keyword evidence="10" id="KW-1185">Reference proteome</keyword>
<evidence type="ECO:0000256" key="7">
    <source>
        <dbReference type="ARBA" id="ARBA00071275"/>
    </source>
</evidence>
<dbReference type="SMART" id="SM00733">
    <property type="entry name" value="Mterf"/>
    <property type="match status" value="6"/>
</dbReference>
<dbReference type="FunFam" id="1.25.70.10:FF:000002">
    <property type="entry name" value="transcription termination factor 3, mitochondrial"/>
    <property type="match status" value="1"/>
</dbReference>